<evidence type="ECO:0000313" key="2">
    <source>
        <dbReference type="WBParaSite" id="ACRNAN_Path_607.g2261.t1"/>
    </source>
</evidence>
<dbReference type="WBParaSite" id="ACRNAN_Path_607.g2261.t1">
    <property type="protein sequence ID" value="ACRNAN_Path_607.g2261.t1"/>
    <property type="gene ID" value="ACRNAN_Path_607.g2261"/>
</dbReference>
<dbReference type="InterPro" id="IPR036610">
    <property type="entry name" value="PEBP-like_sf"/>
</dbReference>
<sequence>MAPEIYFEGERDKLYTLIMADPDAPSRSDPKNRDYLHWMVVNVPGCRVNEGEEVVPYAGATPPPKTGPHRYTLLAFQQPGEIHDVAPKQKRSGFKVNKFVLEHHLGDPIAGNFFQV</sequence>
<dbReference type="InterPro" id="IPR008914">
    <property type="entry name" value="PEBP"/>
</dbReference>
<dbReference type="Proteomes" id="UP000887540">
    <property type="component" value="Unplaced"/>
</dbReference>
<keyword evidence="1" id="KW-1185">Reference proteome</keyword>
<protein>
    <submittedName>
        <fullName evidence="2">Uncharacterized protein</fullName>
    </submittedName>
</protein>
<name>A0A914C8Z1_9BILA</name>
<proteinExistence type="predicted"/>
<dbReference type="InterPro" id="IPR035810">
    <property type="entry name" value="PEBP_euk"/>
</dbReference>
<reference evidence="2" key="1">
    <citation type="submission" date="2022-11" db="UniProtKB">
        <authorList>
            <consortium name="WormBaseParasite"/>
        </authorList>
    </citation>
    <scope>IDENTIFICATION</scope>
</reference>
<organism evidence="1 2">
    <name type="scientific">Acrobeloides nanus</name>
    <dbReference type="NCBI Taxonomy" id="290746"/>
    <lineage>
        <taxon>Eukaryota</taxon>
        <taxon>Metazoa</taxon>
        <taxon>Ecdysozoa</taxon>
        <taxon>Nematoda</taxon>
        <taxon>Chromadorea</taxon>
        <taxon>Rhabditida</taxon>
        <taxon>Tylenchina</taxon>
        <taxon>Cephalobomorpha</taxon>
        <taxon>Cephaloboidea</taxon>
        <taxon>Cephalobidae</taxon>
        <taxon>Acrobeloides</taxon>
    </lineage>
</organism>
<dbReference type="PANTHER" id="PTHR11362">
    <property type="entry name" value="PHOSPHATIDYLETHANOLAMINE-BINDING PROTEIN"/>
    <property type="match status" value="1"/>
</dbReference>
<dbReference type="Pfam" id="PF01161">
    <property type="entry name" value="PBP"/>
    <property type="match status" value="1"/>
</dbReference>
<evidence type="ECO:0000313" key="1">
    <source>
        <dbReference type="Proteomes" id="UP000887540"/>
    </source>
</evidence>
<dbReference type="CDD" id="cd00866">
    <property type="entry name" value="PEBP_euk"/>
    <property type="match status" value="1"/>
</dbReference>
<dbReference type="PANTHER" id="PTHR11362:SF82">
    <property type="entry name" value="PHOSPHATIDYLETHANOLAMINE-BINDING PROTEIN 4"/>
    <property type="match status" value="1"/>
</dbReference>
<accession>A0A914C8Z1</accession>
<dbReference type="SUPFAM" id="SSF49777">
    <property type="entry name" value="PEBP-like"/>
    <property type="match status" value="1"/>
</dbReference>
<dbReference type="AlphaFoldDB" id="A0A914C8Z1"/>
<dbReference type="Gene3D" id="3.90.280.10">
    <property type="entry name" value="PEBP-like"/>
    <property type="match status" value="1"/>
</dbReference>